<dbReference type="Gene3D" id="2.40.170.20">
    <property type="entry name" value="TonB-dependent receptor, beta-barrel domain"/>
    <property type="match status" value="1"/>
</dbReference>
<keyword evidence="2 7" id="KW-0813">Transport</keyword>
<dbReference type="FunFam" id="2.170.130.10:FF:000008">
    <property type="entry name" value="SusC/RagA family TonB-linked outer membrane protein"/>
    <property type="match status" value="1"/>
</dbReference>
<evidence type="ECO:0000313" key="9">
    <source>
        <dbReference type="EMBL" id="RHB31740.1"/>
    </source>
</evidence>
<keyword evidence="4 7" id="KW-0812">Transmembrane</keyword>
<dbReference type="InterPro" id="IPR008969">
    <property type="entry name" value="CarboxyPept-like_regulatory"/>
</dbReference>
<dbReference type="InterPro" id="IPR037066">
    <property type="entry name" value="Plug_dom_sf"/>
</dbReference>
<dbReference type="Pfam" id="PF13715">
    <property type="entry name" value="CarbopepD_reg_2"/>
    <property type="match status" value="1"/>
</dbReference>
<dbReference type="Proteomes" id="UP000284379">
    <property type="component" value="Unassembled WGS sequence"/>
</dbReference>
<dbReference type="RefSeq" id="WP_122202108.1">
    <property type="nucleotide sequence ID" value="NZ_CABJFV010000021.1"/>
</dbReference>
<dbReference type="Gene3D" id="2.170.130.10">
    <property type="entry name" value="TonB-dependent receptor, plug domain"/>
    <property type="match status" value="1"/>
</dbReference>
<dbReference type="EMBL" id="QSGO01000021">
    <property type="protein sequence ID" value="RHB31740.1"/>
    <property type="molecule type" value="Genomic_DNA"/>
</dbReference>
<dbReference type="AlphaFoldDB" id="A0A413VDV3"/>
<dbReference type="SUPFAM" id="SSF56935">
    <property type="entry name" value="Porins"/>
    <property type="match status" value="1"/>
</dbReference>
<organism evidence="9 10">
    <name type="scientific">Bacteroides nordii</name>
    <dbReference type="NCBI Taxonomy" id="291645"/>
    <lineage>
        <taxon>Bacteria</taxon>
        <taxon>Pseudomonadati</taxon>
        <taxon>Bacteroidota</taxon>
        <taxon>Bacteroidia</taxon>
        <taxon>Bacteroidales</taxon>
        <taxon>Bacteroidaceae</taxon>
        <taxon>Bacteroides</taxon>
    </lineage>
</organism>
<dbReference type="NCBIfam" id="TIGR04056">
    <property type="entry name" value="OMP_RagA_SusC"/>
    <property type="match status" value="1"/>
</dbReference>
<evidence type="ECO:0000256" key="2">
    <source>
        <dbReference type="ARBA" id="ARBA00022448"/>
    </source>
</evidence>
<comment type="similarity">
    <text evidence="7">Belongs to the TonB-dependent receptor family.</text>
</comment>
<keyword evidence="5 7" id="KW-0472">Membrane</keyword>
<dbReference type="PROSITE" id="PS52016">
    <property type="entry name" value="TONB_DEPENDENT_REC_3"/>
    <property type="match status" value="1"/>
</dbReference>
<dbReference type="Gene3D" id="2.60.40.1120">
    <property type="entry name" value="Carboxypeptidase-like, regulatory domain"/>
    <property type="match status" value="1"/>
</dbReference>
<evidence type="ECO:0000256" key="7">
    <source>
        <dbReference type="PROSITE-ProRule" id="PRU01360"/>
    </source>
</evidence>
<keyword evidence="6 7" id="KW-0998">Cell outer membrane</keyword>
<evidence type="ECO:0000256" key="3">
    <source>
        <dbReference type="ARBA" id="ARBA00022452"/>
    </source>
</evidence>
<evidence type="ECO:0000256" key="1">
    <source>
        <dbReference type="ARBA" id="ARBA00004571"/>
    </source>
</evidence>
<feature type="domain" description="TonB-dependent receptor plug" evidence="8">
    <location>
        <begin position="121"/>
        <end position="226"/>
    </location>
</feature>
<accession>A0A413VDV3</accession>
<comment type="caution">
    <text evidence="9">The sequence shown here is derived from an EMBL/GenBank/DDBJ whole genome shotgun (WGS) entry which is preliminary data.</text>
</comment>
<evidence type="ECO:0000256" key="5">
    <source>
        <dbReference type="ARBA" id="ARBA00023136"/>
    </source>
</evidence>
<dbReference type="InterPro" id="IPR023997">
    <property type="entry name" value="TonB-dep_OMP_SusC/RagA_CS"/>
</dbReference>
<proteinExistence type="inferred from homology"/>
<sequence>MENKKLESGFTLRIAFSLLLSLVLLPVAAQTIKVTGVVREATGGIPGVNVTVKGTTIGTITDMEGRYYINVPSDGVLQFTFIGYQTKNVSVKNRTIVNVTMEEDSKQLDEVVVVGYGVTKKSDLTGSVASVKADELNFPSTSVAEMLRGKAAGIQVTASSGRPGSGSEILIRGKRSLSGSSAPLYIVDNSPVSNIDDINPADIESIEILKDASSQAIYGARAANGVIFLTTKRGVAGKVRISYNGSFSTQTLARNFDYATPEEMYDLIWEAKRNSKGYSPDEKTPELVFQNAWYEESWKNKDFLDLEKETIKPALMQNHNLSFRGGNDRLRYAFSLGFLDQDGMIKKSGYKRLNMRSNVDWDMKKWLSLGVNTAYTKIWREQEDGSATGYIEMLPFGKLRNPDGSYTKTLDAEDGDAYNPLYTIDQSASETLSDRLDITTFLDVKPFKGFNYRLNVSYRSFFQESGSYKTKDYPKAKSNEASLSTNYNNSILVENIFTYNTSFSQRHKLGFTFLQSYDYSLEKSQSQKATGLPTDFFKWNGMGDATDITSIGRGISEGTLISFLGRINYTLLDKYLLTVSMRRDGSSVFGANNKWGNFPSVAGAWKIGEEEFMKPITWISNLKLRVSYGAVGNQGISRYQTLNLANSSAYAFGDDGIVLSGYTPGSQMSNPDLKWESTYSSNFGVDFGFLNQRIYGTVEYYRTKTNDLLVNRNINVISGYSKMWTNLGETKSKGVELTLGVDIFRRKDFNWNVSATYSRNRSEIVRVDDRVNEFGAPMDDTANGWYIGYPKDAVREYVFDGIWQLTDDKDGDGLVDFTYDSDGDGIPDMALMKDAEVGSIKIKDMNGDGIITEDDKVITANEPSWIGSLSTSLNFKGFDFFADFYTVQGLIKSNPYLSSVKLRGKSRTMKLNYWTPENPSNEFPRPVYDNDPPYAGLTSWQDASYIRLRTLTVGYTLPKKFTNKFMVDRLRFYFTGSNLLTITDFKSYSPERNANSYPESRQYLFGLNLDF</sequence>
<keyword evidence="9" id="KW-0675">Receptor</keyword>
<evidence type="ECO:0000313" key="10">
    <source>
        <dbReference type="Proteomes" id="UP000284379"/>
    </source>
</evidence>
<gene>
    <name evidence="9" type="ORF">DW888_17570</name>
</gene>
<evidence type="ECO:0000256" key="6">
    <source>
        <dbReference type="ARBA" id="ARBA00023237"/>
    </source>
</evidence>
<keyword evidence="3 7" id="KW-1134">Transmembrane beta strand</keyword>
<comment type="subcellular location">
    <subcellularLocation>
        <location evidence="1 7">Cell outer membrane</location>
        <topology evidence="1 7">Multi-pass membrane protein</topology>
    </subcellularLocation>
</comment>
<protein>
    <submittedName>
        <fullName evidence="9">TonB-dependent receptor</fullName>
    </submittedName>
</protein>
<dbReference type="InterPro" id="IPR039426">
    <property type="entry name" value="TonB-dep_rcpt-like"/>
</dbReference>
<evidence type="ECO:0000256" key="4">
    <source>
        <dbReference type="ARBA" id="ARBA00022692"/>
    </source>
</evidence>
<dbReference type="NCBIfam" id="TIGR04057">
    <property type="entry name" value="SusC_RagA_signa"/>
    <property type="match status" value="1"/>
</dbReference>
<dbReference type="GO" id="GO:0009279">
    <property type="term" value="C:cell outer membrane"/>
    <property type="evidence" value="ECO:0007669"/>
    <property type="project" value="UniProtKB-SubCell"/>
</dbReference>
<dbReference type="InterPro" id="IPR023996">
    <property type="entry name" value="TonB-dep_OMP_SusC/RagA"/>
</dbReference>
<dbReference type="Pfam" id="PF07715">
    <property type="entry name" value="Plug"/>
    <property type="match status" value="1"/>
</dbReference>
<dbReference type="InterPro" id="IPR036942">
    <property type="entry name" value="Beta-barrel_TonB_sf"/>
</dbReference>
<evidence type="ECO:0000259" key="8">
    <source>
        <dbReference type="Pfam" id="PF07715"/>
    </source>
</evidence>
<name>A0A413VDV3_9BACE</name>
<dbReference type="InterPro" id="IPR012910">
    <property type="entry name" value="Plug_dom"/>
</dbReference>
<reference evidence="9 10" key="1">
    <citation type="submission" date="2018-08" db="EMBL/GenBank/DDBJ databases">
        <title>A genome reference for cultivated species of the human gut microbiota.</title>
        <authorList>
            <person name="Zou Y."/>
            <person name="Xue W."/>
            <person name="Luo G."/>
        </authorList>
    </citation>
    <scope>NUCLEOTIDE SEQUENCE [LARGE SCALE GENOMIC DNA]</scope>
    <source>
        <strain evidence="9 10">AM40-30BH</strain>
    </source>
</reference>
<dbReference type="SUPFAM" id="SSF49464">
    <property type="entry name" value="Carboxypeptidase regulatory domain-like"/>
    <property type="match status" value="1"/>
</dbReference>